<dbReference type="InterPro" id="IPR025736">
    <property type="entry name" value="PucR_C-HTH_dom"/>
</dbReference>
<dbReference type="RefSeq" id="WP_114126745.1">
    <property type="nucleotide sequence ID" value="NZ_QOUI01000006.1"/>
</dbReference>
<dbReference type="PANTHER" id="PTHR33744:SF7">
    <property type="entry name" value="PUCR FAMILY TRANSCRIPTIONAL REGULATOR"/>
    <property type="match status" value="1"/>
</dbReference>
<gene>
    <name evidence="4" type="ORF">DT076_11115</name>
</gene>
<dbReference type="EMBL" id="QOUI01000006">
    <property type="protein sequence ID" value="RCK69427.1"/>
    <property type="molecule type" value="Genomic_DNA"/>
</dbReference>
<sequence>MASGRAGERGGPSPRTRTAIARRLSAASGQMTTAAVAEMELRHPWFAELDADKRSWITLVAQAGIDGFVQWFGDPDGSATGADIFGHAPRALARAISLQQTVELVRTTIEAVEEQLQQVMPRGDRAHLQVAITQYSREVAFAAAEVYARAAEMRGAWDARLEALVVDSVLRGDTDETVLSRASTLGWRSTQSVVVMIGPADEDAGTSALEDVRRLARQRGLDSLAAVQGERLVVVLGGAALDDQDAAVAAATHLVGPFGPGPIVVGPPVEHLVEASRSARAALSGLRAAPAWPSAPRPVGASDLLPERALAGDGHARRALATEVYAPLAAINGELLETLTAFLDQGSSMEATARALFVHPNTVRYRLKRVQQVTGFSPTDPREAYTLRIALTLGRLQR</sequence>
<feature type="domain" description="CdaR GGDEF-like" evidence="3">
    <location>
        <begin position="172"/>
        <end position="288"/>
    </location>
</feature>
<keyword evidence="5" id="KW-1185">Reference proteome</keyword>
<comment type="similarity">
    <text evidence="1">Belongs to the CdaR family.</text>
</comment>
<dbReference type="InterPro" id="IPR041522">
    <property type="entry name" value="CdaR_GGDEF"/>
</dbReference>
<dbReference type="Pfam" id="PF13556">
    <property type="entry name" value="HTH_30"/>
    <property type="match status" value="1"/>
</dbReference>
<dbReference type="Pfam" id="PF17853">
    <property type="entry name" value="GGDEF_2"/>
    <property type="match status" value="1"/>
</dbReference>
<organism evidence="4 5">
    <name type="scientific">Desertihabitans brevis</name>
    <dbReference type="NCBI Taxonomy" id="2268447"/>
    <lineage>
        <taxon>Bacteria</taxon>
        <taxon>Bacillati</taxon>
        <taxon>Actinomycetota</taxon>
        <taxon>Actinomycetes</taxon>
        <taxon>Propionibacteriales</taxon>
        <taxon>Propionibacteriaceae</taxon>
        <taxon>Desertihabitans</taxon>
    </lineage>
</organism>
<dbReference type="InterPro" id="IPR051448">
    <property type="entry name" value="CdaR-like_regulators"/>
</dbReference>
<feature type="domain" description="PucR C-terminal helix-turn-helix" evidence="2">
    <location>
        <begin position="335"/>
        <end position="392"/>
    </location>
</feature>
<evidence type="ECO:0000259" key="2">
    <source>
        <dbReference type="Pfam" id="PF13556"/>
    </source>
</evidence>
<dbReference type="PANTHER" id="PTHR33744">
    <property type="entry name" value="CARBOHYDRATE DIACID REGULATOR"/>
    <property type="match status" value="1"/>
</dbReference>
<protein>
    <submittedName>
        <fullName evidence="4">PucR family transcriptional regulator</fullName>
    </submittedName>
</protein>
<accession>A0A367YUJ3</accession>
<comment type="caution">
    <text evidence="4">The sequence shown here is derived from an EMBL/GenBank/DDBJ whole genome shotgun (WGS) entry which is preliminary data.</text>
</comment>
<reference evidence="4 5" key="1">
    <citation type="submission" date="2018-07" db="EMBL/GenBank/DDBJ databases">
        <title>Desertimonas flava gen. nov. sp. nov.</title>
        <authorList>
            <person name="Liu S."/>
        </authorList>
    </citation>
    <scope>NUCLEOTIDE SEQUENCE [LARGE SCALE GENOMIC DNA]</scope>
    <source>
        <strain evidence="4 5">16Sb5-5</strain>
    </source>
</reference>
<evidence type="ECO:0000313" key="5">
    <source>
        <dbReference type="Proteomes" id="UP000252770"/>
    </source>
</evidence>
<proteinExistence type="inferred from homology"/>
<dbReference type="AlphaFoldDB" id="A0A367YUJ3"/>
<evidence type="ECO:0000259" key="3">
    <source>
        <dbReference type="Pfam" id="PF17853"/>
    </source>
</evidence>
<dbReference type="Proteomes" id="UP000252770">
    <property type="component" value="Unassembled WGS sequence"/>
</dbReference>
<name>A0A367YUJ3_9ACTN</name>
<evidence type="ECO:0000256" key="1">
    <source>
        <dbReference type="ARBA" id="ARBA00006754"/>
    </source>
</evidence>
<dbReference type="InterPro" id="IPR042070">
    <property type="entry name" value="PucR_C-HTH_sf"/>
</dbReference>
<evidence type="ECO:0000313" key="4">
    <source>
        <dbReference type="EMBL" id="RCK69427.1"/>
    </source>
</evidence>
<dbReference type="Gene3D" id="1.10.10.2840">
    <property type="entry name" value="PucR C-terminal helix-turn-helix domain"/>
    <property type="match status" value="1"/>
</dbReference>